<name>A0A0F9WR65_9ZZZZ</name>
<evidence type="ECO:0000313" key="1">
    <source>
        <dbReference type="EMBL" id="KKN81248.1"/>
    </source>
</evidence>
<sequence length="895" mass="103564">MKPIVIPVEPLDLSEAQARLDALRGSDKNVFEEHVWQFYISEVGTVTIDFTDLLELRDRYPDWPLANSIDWVLLTKRMWLAVVAATPPSLYVSRLHGIKFLWTMFAEKQLIQLKRDDGVELLTFFLMHFWHQGRLQKRLVLKSYPSFCKSFRLNDWRTALLELGLDLVARDVTDLFITKQLKALVPELTDDELTYRDWLQGASFNLLTLDYGRYYVEHCFEFFEKHYPLASALASTLQAIPNLAGSLGYRPRTLQQFINFILRGYSSNELKGRWPQHSITTIQNAEEVVSRHFKAAYRQARFEAALLHEETLASFVAAIGLVPKSDNIDRIRIIVWDWLRGSDRKETQHLLDECQPPVRWATFEKQLSALKKHYDQQSCSLPTDHDYAALGLRKPATINSKSPYPRQLIFLVLKAGLIAVVALTGWRKSEYGFPIKAINQSLNDDKLDQYAFPWRYQVDWVVPKQHGEIRKLREVTFCTVVIAKRLHSLLGATDDQPCLYGNFPIKKTFSESGGPVSSAVQALWGHFVHHYSGFKHLDNWVSWQGFQRAVESGKSMTTAEQRELDQLLAQRSAEEWSNLSVDVNLKEAWRRAREEWPRVELFFASTNRKDKANWLASYRDSTLRSDWIDLLDEYLPDTTKEWLHSISREEIKSGQISRTVTNQLVSETLYPSPHAFRHMWAEAVYRRFDGDAGWMIRSQFKQISRTMWLAYIRDKDNRADHGRAKSQVISSLVHNYLRHQGKGYAGQLHTWLRRLFKITSVLSPQEQEQLAEHLATIEIENIKANPWGYCLLKRRTRHLAKCAEMGEPMRHNASPVLCLSCVHNLMQSGNVEWAVFHVAAHVEALNNPVVPAIFKVSSYELVKNVTRHVRTLNPEHEALPELQLALNTYKASRVA</sequence>
<reference evidence="1" key="1">
    <citation type="journal article" date="2015" name="Nature">
        <title>Complex archaea that bridge the gap between prokaryotes and eukaryotes.</title>
        <authorList>
            <person name="Spang A."/>
            <person name="Saw J.H."/>
            <person name="Jorgensen S.L."/>
            <person name="Zaremba-Niedzwiedzka K."/>
            <person name="Martijn J."/>
            <person name="Lind A.E."/>
            <person name="van Eijk R."/>
            <person name="Schleper C."/>
            <person name="Guy L."/>
            <person name="Ettema T.J."/>
        </authorList>
    </citation>
    <scope>NUCLEOTIDE SEQUENCE</scope>
</reference>
<organism evidence="1">
    <name type="scientific">marine sediment metagenome</name>
    <dbReference type="NCBI Taxonomy" id="412755"/>
    <lineage>
        <taxon>unclassified sequences</taxon>
        <taxon>metagenomes</taxon>
        <taxon>ecological metagenomes</taxon>
    </lineage>
</organism>
<gene>
    <name evidence="1" type="ORF">LCGC14_0322020</name>
</gene>
<proteinExistence type="predicted"/>
<dbReference type="EMBL" id="LAZR01000218">
    <property type="protein sequence ID" value="KKN81248.1"/>
    <property type="molecule type" value="Genomic_DNA"/>
</dbReference>
<protein>
    <submittedName>
        <fullName evidence="1">Uncharacterized protein</fullName>
    </submittedName>
</protein>
<comment type="caution">
    <text evidence="1">The sequence shown here is derived from an EMBL/GenBank/DDBJ whole genome shotgun (WGS) entry which is preliminary data.</text>
</comment>
<dbReference type="AlphaFoldDB" id="A0A0F9WR65"/>
<accession>A0A0F9WR65</accession>